<feature type="compositionally biased region" description="Basic residues" evidence="1">
    <location>
        <begin position="253"/>
        <end position="266"/>
    </location>
</feature>
<name>A0A9Q0FPP3_9ROSI</name>
<gene>
    <name evidence="4" type="ORF">Tsubulata_002802</name>
</gene>
<evidence type="ECO:0000259" key="3">
    <source>
        <dbReference type="Pfam" id="PF11961"/>
    </source>
</evidence>
<accession>A0A9Q0FPP3</accession>
<reference evidence="4" key="1">
    <citation type="submission" date="2022-02" db="EMBL/GenBank/DDBJ databases">
        <authorList>
            <person name="Henning P.M."/>
            <person name="McCubbin A.G."/>
            <person name="Shore J.S."/>
        </authorList>
    </citation>
    <scope>NUCLEOTIDE SEQUENCE</scope>
    <source>
        <strain evidence="4">F60SS</strain>
        <tissue evidence="4">Leaves</tissue>
    </source>
</reference>
<evidence type="ECO:0008006" key="6">
    <source>
        <dbReference type="Google" id="ProtNLM"/>
    </source>
</evidence>
<sequence>MAWFSSSHNSTIHTFSRFWLEKSPPQTLQILSFETAKTMSRLLALHDFLSDHEYLKLRKESIKAEGIRYLNSRDETFLLSLACDEKLEELDNIAIAVSRLAEKCNDAGLKQFAAVYANLKQGIVDPEMPRYNSGLAEKIITKMEKYVAATSNLHEDLEVLTEMEASERKHKAWKQNEHASSRIIPHKANPVHFEEKLAFQRKQVKHFRGISLWNKTFDKSVHPMAKMICIIYMRICELFGAFVPSLPRFPKPNTRHNKHHHHGHQKIHPDPDQKHLHLRCNMSKSGPISRCVPPGMVPVRFYSQQILSLASAETFRELERKQTVIESAPPSTVGHAGLAMRYASIIILAQRYLNSPTKINDDTRGYMYELLPANVKALVRRKLRSRWSKAEKRGCEIDHALAEGWREPLEEIMRWLAPMAHDTEQWHAERSMEKHRFDAKPTVLLFQTLYFSNLEKTEAAIVDVLVGLSCIYRYENRRSRGGGSGRGVDTDDFLGR</sequence>
<evidence type="ECO:0000313" key="5">
    <source>
        <dbReference type="Proteomes" id="UP001141552"/>
    </source>
</evidence>
<dbReference type="Proteomes" id="UP001141552">
    <property type="component" value="Unassembled WGS sequence"/>
</dbReference>
<reference evidence="4" key="2">
    <citation type="journal article" date="2023" name="Plants (Basel)">
        <title>Annotation of the Turnera subulata (Passifloraceae) Draft Genome Reveals the S-Locus Evolved after the Divergence of Turneroideae from Passifloroideae in a Stepwise Manner.</title>
        <authorList>
            <person name="Henning P.M."/>
            <person name="Roalson E.H."/>
            <person name="Mir W."/>
            <person name="McCubbin A.G."/>
            <person name="Shore J.S."/>
        </authorList>
    </citation>
    <scope>NUCLEOTIDE SEQUENCE</scope>
    <source>
        <strain evidence="4">F60SS</strain>
    </source>
</reference>
<dbReference type="OrthoDB" id="673374at2759"/>
<dbReference type="InterPro" id="IPR021864">
    <property type="entry name" value="DUF3475"/>
</dbReference>
<feature type="domain" description="DUF668" evidence="2">
    <location>
        <begin position="332"/>
        <end position="423"/>
    </location>
</feature>
<feature type="region of interest" description="Disordered" evidence="1">
    <location>
        <begin position="250"/>
        <end position="273"/>
    </location>
</feature>
<keyword evidence="5" id="KW-1185">Reference proteome</keyword>
<comment type="caution">
    <text evidence="4">The sequence shown here is derived from an EMBL/GenBank/DDBJ whole genome shotgun (WGS) entry which is preliminary data.</text>
</comment>
<evidence type="ECO:0000313" key="4">
    <source>
        <dbReference type="EMBL" id="KAJ4835283.1"/>
    </source>
</evidence>
<dbReference type="AlphaFoldDB" id="A0A9Q0FPP3"/>
<dbReference type="PANTHER" id="PTHR31371">
    <property type="entry name" value="BNAC09G50660D PROTEIN"/>
    <property type="match status" value="1"/>
</dbReference>
<proteinExistence type="predicted"/>
<dbReference type="InterPro" id="IPR007700">
    <property type="entry name" value="DUF668"/>
</dbReference>
<dbReference type="Pfam" id="PF11961">
    <property type="entry name" value="DUF3475"/>
    <property type="match status" value="1"/>
</dbReference>
<feature type="domain" description="DUF3475" evidence="3">
    <location>
        <begin position="30"/>
        <end position="86"/>
    </location>
</feature>
<dbReference type="EMBL" id="JAKUCV010004467">
    <property type="protein sequence ID" value="KAJ4835283.1"/>
    <property type="molecule type" value="Genomic_DNA"/>
</dbReference>
<dbReference type="PANTHER" id="PTHR31371:SF13">
    <property type="entry name" value="OS05G0457600 PROTEIN"/>
    <property type="match status" value="1"/>
</dbReference>
<protein>
    <recommendedName>
        <fullName evidence="6">DUF668 domain-containing protein</fullName>
    </recommendedName>
</protein>
<organism evidence="4 5">
    <name type="scientific">Turnera subulata</name>
    <dbReference type="NCBI Taxonomy" id="218843"/>
    <lineage>
        <taxon>Eukaryota</taxon>
        <taxon>Viridiplantae</taxon>
        <taxon>Streptophyta</taxon>
        <taxon>Embryophyta</taxon>
        <taxon>Tracheophyta</taxon>
        <taxon>Spermatophyta</taxon>
        <taxon>Magnoliopsida</taxon>
        <taxon>eudicotyledons</taxon>
        <taxon>Gunneridae</taxon>
        <taxon>Pentapetalae</taxon>
        <taxon>rosids</taxon>
        <taxon>fabids</taxon>
        <taxon>Malpighiales</taxon>
        <taxon>Passifloraceae</taxon>
        <taxon>Turnera</taxon>
    </lineage>
</organism>
<dbReference type="Pfam" id="PF05003">
    <property type="entry name" value="DUF668"/>
    <property type="match status" value="1"/>
</dbReference>
<evidence type="ECO:0000256" key="1">
    <source>
        <dbReference type="SAM" id="MobiDB-lite"/>
    </source>
</evidence>
<evidence type="ECO:0000259" key="2">
    <source>
        <dbReference type="Pfam" id="PF05003"/>
    </source>
</evidence>
<dbReference type="GO" id="GO:0045927">
    <property type="term" value="P:positive regulation of growth"/>
    <property type="evidence" value="ECO:0007669"/>
    <property type="project" value="InterPro"/>
</dbReference>